<dbReference type="Proteomes" id="UP000693996">
    <property type="component" value="Chromosome"/>
</dbReference>
<protein>
    <submittedName>
        <fullName evidence="1">Uncharacterized protein</fullName>
    </submittedName>
</protein>
<dbReference type="AlphaFoldDB" id="A0A916JTC3"/>
<organism evidence="1 2">
    <name type="scientific">Candidatus Vallotiella hemipterorum</name>
    <dbReference type="NCBI Taxonomy" id="1177213"/>
    <lineage>
        <taxon>Bacteria</taxon>
        <taxon>Pseudomonadati</taxon>
        <taxon>Pseudomonadota</taxon>
        <taxon>Betaproteobacteria</taxon>
        <taxon>Burkholderiales</taxon>
        <taxon>Burkholderiaceae</taxon>
        <taxon>Candidatus Vallotiella</taxon>
    </lineage>
</organism>
<dbReference type="EMBL" id="OU343031">
    <property type="protein sequence ID" value="CAG7600650.1"/>
    <property type="molecule type" value="Genomic_DNA"/>
</dbReference>
<reference evidence="1 2" key="1">
    <citation type="submission" date="2021-06" db="EMBL/GenBank/DDBJ databases">
        <authorList>
            <person name="Szabo G."/>
        </authorList>
    </citation>
    <scope>NUCLEOTIDE SEQUENCE [LARGE SCALE GENOMIC DNA]</scope>
    <source>
        <strain evidence="1">MYVALT</strain>
    </source>
</reference>
<dbReference type="KEGG" id="vtr:MYVALT_F_01420"/>
<evidence type="ECO:0000313" key="2">
    <source>
        <dbReference type="Proteomes" id="UP000693996"/>
    </source>
</evidence>
<name>A0A916JTC3_9BURK</name>
<accession>A0A916JTC3</accession>
<proteinExistence type="predicted"/>
<evidence type="ECO:0000313" key="1">
    <source>
        <dbReference type="EMBL" id="CAG7600650.1"/>
    </source>
</evidence>
<gene>
    <name evidence="1" type="ORF">MYVALT_F_01420</name>
</gene>
<sequence length="59" mass="6761">MIGALIIIAFAAEINYPEEVEDIISAADGRLELLFNTLYVCIARLFRRINTHYQDAIYI</sequence>
<keyword evidence="2" id="KW-1185">Reference proteome</keyword>